<feature type="transmembrane region" description="Helical" evidence="2">
    <location>
        <begin position="860"/>
        <end position="877"/>
    </location>
</feature>
<protein>
    <submittedName>
        <fullName evidence="3">DUF2339 domain-containing protein</fullName>
    </submittedName>
</protein>
<feature type="compositionally biased region" description="Low complexity" evidence="1">
    <location>
        <begin position="70"/>
        <end position="79"/>
    </location>
</feature>
<feature type="transmembrane region" description="Helical" evidence="2">
    <location>
        <begin position="649"/>
        <end position="670"/>
    </location>
</feature>
<feature type="transmembrane region" description="Helical" evidence="2">
    <location>
        <begin position="345"/>
        <end position="364"/>
    </location>
</feature>
<feature type="transmembrane region" description="Helical" evidence="2">
    <location>
        <begin position="289"/>
        <end position="307"/>
    </location>
</feature>
<evidence type="ECO:0000256" key="2">
    <source>
        <dbReference type="SAM" id="Phobius"/>
    </source>
</evidence>
<evidence type="ECO:0000256" key="1">
    <source>
        <dbReference type="SAM" id="MobiDB-lite"/>
    </source>
</evidence>
<dbReference type="PIRSF" id="PIRSF035905">
    <property type="entry name" value="UCP035905_mp"/>
    <property type="match status" value="1"/>
</dbReference>
<feature type="transmembrane region" description="Helical" evidence="2">
    <location>
        <begin position="214"/>
        <end position="234"/>
    </location>
</feature>
<keyword evidence="2" id="KW-0812">Transmembrane</keyword>
<reference evidence="4" key="1">
    <citation type="journal article" date="2019" name="Int. J. Syst. Evol. Microbiol.">
        <title>The Global Catalogue of Microorganisms (GCM) 10K type strain sequencing project: providing services to taxonomists for standard genome sequencing and annotation.</title>
        <authorList>
            <consortium name="The Broad Institute Genomics Platform"/>
            <consortium name="The Broad Institute Genome Sequencing Center for Infectious Disease"/>
            <person name="Wu L."/>
            <person name="Ma J."/>
        </authorList>
    </citation>
    <scope>NUCLEOTIDE SEQUENCE [LARGE SCALE GENOMIC DNA]</scope>
    <source>
        <strain evidence="4">CGMCC 1.19062</strain>
    </source>
</reference>
<feature type="transmembrane region" description="Helical" evidence="2">
    <location>
        <begin position="263"/>
        <end position="282"/>
    </location>
</feature>
<feature type="transmembrane region" description="Helical" evidence="2">
    <location>
        <begin position="805"/>
        <end position="825"/>
    </location>
</feature>
<feature type="transmembrane region" description="Helical" evidence="2">
    <location>
        <begin position="442"/>
        <end position="463"/>
    </location>
</feature>
<feature type="transmembrane region" description="Helical" evidence="2">
    <location>
        <begin position="370"/>
        <end position="395"/>
    </location>
</feature>
<feature type="transmembrane region" description="Helical" evidence="2">
    <location>
        <begin position="6"/>
        <end position="25"/>
    </location>
</feature>
<feature type="transmembrane region" description="Helical" evidence="2">
    <location>
        <begin position="739"/>
        <end position="758"/>
    </location>
</feature>
<evidence type="ECO:0000313" key="4">
    <source>
        <dbReference type="Proteomes" id="UP001597295"/>
    </source>
</evidence>
<dbReference type="InterPro" id="IPR014600">
    <property type="entry name" value="UCP035905_mem"/>
</dbReference>
<dbReference type="PANTHER" id="PTHR38434:SF1">
    <property type="entry name" value="BLL2549 PROTEIN"/>
    <property type="match status" value="1"/>
</dbReference>
<comment type="caution">
    <text evidence="3">The sequence shown here is derived from an EMBL/GenBank/DDBJ whole genome shotgun (WGS) entry which is preliminary data.</text>
</comment>
<sequence>MDEIVLILLVVLVLFVGPWILIFTTRSRLTTVEMRLQQAEATLRRLTAAPPAVTVAPETATPVQPPVQEPAPQQVTETPASPPPVEPVAAKPVAAKPVAAAPVPVKAAEPAKPTKPKQSLEDWLTGKLGVIVGAIALGFGAIFLVKYSIEAGLLGPGARVTAGIVTGILLHLAAEWTRRRPGKDGPGYVPSALAAGGSVAIYGALYAAHGLYGMLPSVIAFPLLALTAVGTAAAALLHGPAVAAIAAGLVYLAPLLIESTKPNPGVLFGYIAIAGAGFLLLARWGAWRWLTAVVVGATALWHIVGLITFEDKAWLEASLALIVQGGFTAWFLTRPPLGNVPVGRFGPLALPMPALVAVISTGVLSALLGFWLWAAGIGGEVAMIWQFAIVGILLLARRRSALLVMVPWMGIGTAALALLWRVPGPIEQAYQPWLLTGTLVPGAIQGYLTPLMVLGATWAVLAGTIAFEVNRKARGLWATVSVAVPLLVFAFAYTRVTGLDTSLPFAAVGLALAAACLGAAERMARRFWTDEGNDENAAALAAYAAGVLCALSLAAAMGLRDSWLTLALSLPLPGLAWLHQRLKVPGLGTLAGLLAGAVTIRLVLNPEVIDYGLGPWGVLWTFGAPAILVGFAGWLFGALPRLADGLKSAALVFVGYLIAAEALVLTSGTVNPESTSFASAALTFNGWLAIALIQQRLGRTMTALVIQTIASACVIFGPLLPLNPLFTGDLVGTVPVFNLLGLAFGMPAILSAALAIHWERSGHGIAAKLSGTFSLALLFVWITLEVRRAFSGPDLSAADMADAEFYAYSAVWLLFGLGLLGAGLWRRVKALRLGGLVLVTLAVAKVFLLDMSALEGLMRALSFMGLGAALVGIGYAYQRIARR</sequence>
<accession>A0ABW5DLS1</accession>
<feature type="transmembrane region" description="Helical" evidence="2">
    <location>
        <begin position="700"/>
        <end position="719"/>
    </location>
</feature>
<feature type="transmembrane region" description="Helical" evidence="2">
    <location>
        <begin position="157"/>
        <end position="176"/>
    </location>
</feature>
<keyword evidence="2" id="KW-1133">Transmembrane helix</keyword>
<organism evidence="3 4">
    <name type="scientific">Lacibacterium aquatile</name>
    <dbReference type="NCBI Taxonomy" id="1168082"/>
    <lineage>
        <taxon>Bacteria</taxon>
        <taxon>Pseudomonadati</taxon>
        <taxon>Pseudomonadota</taxon>
        <taxon>Alphaproteobacteria</taxon>
        <taxon>Rhodospirillales</taxon>
        <taxon>Rhodospirillaceae</taxon>
    </lineage>
</organism>
<feature type="transmembrane region" description="Helical" evidence="2">
    <location>
        <begin position="505"/>
        <end position="524"/>
    </location>
</feature>
<dbReference type="Pfam" id="PF10101">
    <property type="entry name" value="DUF2339"/>
    <property type="match status" value="1"/>
</dbReference>
<evidence type="ECO:0000313" key="3">
    <source>
        <dbReference type="EMBL" id="MFD2261680.1"/>
    </source>
</evidence>
<feature type="transmembrane region" description="Helical" evidence="2">
    <location>
        <begin position="241"/>
        <end position="257"/>
    </location>
</feature>
<feature type="transmembrane region" description="Helical" evidence="2">
    <location>
        <begin position="616"/>
        <end position="637"/>
    </location>
</feature>
<feature type="transmembrane region" description="Helical" evidence="2">
    <location>
        <begin position="475"/>
        <end position="493"/>
    </location>
</feature>
<feature type="transmembrane region" description="Helical" evidence="2">
    <location>
        <begin position="124"/>
        <end position="145"/>
    </location>
</feature>
<gene>
    <name evidence="3" type="ORF">ACFSM5_02195</name>
</gene>
<dbReference type="PANTHER" id="PTHR38434">
    <property type="entry name" value="BLL2549 PROTEIN"/>
    <property type="match status" value="1"/>
</dbReference>
<feature type="transmembrane region" description="Helical" evidence="2">
    <location>
        <begin position="830"/>
        <end position="848"/>
    </location>
</feature>
<keyword evidence="2" id="KW-0472">Membrane</keyword>
<dbReference type="Proteomes" id="UP001597295">
    <property type="component" value="Unassembled WGS sequence"/>
</dbReference>
<feature type="region of interest" description="Disordered" evidence="1">
    <location>
        <begin position="55"/>
        <end position="87"/>
    </location>
</feature>
<dbReference type="EMBL" id="JBHUIP010000003">
    <property type="protein sequence ID" value="MFD2261680.1"/>
    <property type="molecule type" value="Genomic_DNA"/>
</dbReference>
<feature type="transmembrane region" description="Helical" evidence="2">
    <location>
        <begin position="536"/>
        <end position="556"/>
    </location>
</feature>
<dbReference type="InterPro" id="IPR019286">
    <property type="entry name" value="DUF2339_TM"/>
</dbReference>
<name>A0ABW5DLS1_9PROT</name>
<feature type="transmembrane region" description="Helical" evidence="2">
    <location>
        <begin position="586"/>
        <end position="604"/>
    </location>
</feature>
<keyword evidence="4" id="KW-1185">Reference proteome</keyword>
<feature type="transmembrane region" description="Helical" evidence="2">
    <location>
        <begin position="313"/>
        <end position="333"/>
    </location>
</feature>
<feature type="transmembrane region" description="Helical" evidence="2">
    <location>
        <begin position="188"/>
        <end position="208"/>
    </location>
</feature>
<dbReference type="RefSeq" id="WP_379874596.1">
    <property type="nucleotide sequence ID" value="NZ_JBHUIP010000003.1"/>
</dbReference>
<feature type="transmembrane region" description="Helical" evidence="2">
    <location>
        <begin position="402"/>
        <end position="422"/>
    </location>
</feature>
<proteinExistence type="predicted"/>
<feature type="transmembrane region" description="Helical" evidence="2">
    <location>
        <begin position="765"/>
        <end position="785"/>
    </location>
</feature>